<keyword evidence="4" id="KW-0378">Hydrolase</keyword>
<dbReference type="SUPFAM" id="SSF51261">
    <property type="entry name" value="Duplicated hybrid motif"/>
    <property type="match status" value="1"/>
</dbReference>
<keyword evidence="6" id="KW-0482">Metalloprotease</keyword>
<feature type="coiled-coil region" evidence="7">
    <location>
        <begin position="30"/>
        <end position="75"/>
    </location>
</feature>
<dbReference type="PANTHER" id="PTHR21666">
    <property type="entry name" value="PEPTIDASE-RELATED"/>
    <property type="match status" value="1"/>
</dbReference>
<evidence type="ECO:0000256" key="5">
    <source>
        <dbReference type="ARBA" id="ARBA00022833"/>
    </source>
</evidence>
<dbReference type="InterPro" id="IPR050570">
    <property type="entry name" value="Cell_wall_metabolism_enzyme"/>
</dbReference>
<feature type="domain" description="M23ase beta-sheet core" evidence="10">
    <location>
        <begin position="288"/>
        <end position="379"/>
    </location>
</feature>
<evidence type="ECO:0000256" key="2">
    <source>
        <dbReference type="ARBA" id="ARBA00022670"/>
    </source>
</evidence>
<name>A0ABQ5V806_9PROT</name>
<organism evidence="11 12">
    <name type="scientific">Algimonas ampicilliniresistens</name>
    <dbReference type="NCBI Taxonomy" id="1298735"/>
    <lineage>
        <taxon>Bacteria</taxon>
        <taxon>Pseudomonadati</taxon>
        <taxon>Pseudomonadota</taxon>
        <taxon>Alphaproteobacteria</taxon>
        <taxon>Maricaulales</taxon>
        <taxon>Robiginitomaculaceae</taxon>
        <taxon>Algimonas</taxon>
    </lineage>
</organism>
<dbReference type="CDD" id="cd12797">
    <property type="entry name" value="M23_peptidase"/>
    <property type="match status" value="1"/>
</dbReference>
<evidence type="ECO:0000256" key="9">
    <source>
        <dbReference type="SAM" id="SignalP"/>
    </source>
</evidence>
<dbReference type="Pfam" id="PF01551">
    <property type="entry name" value="Peptidase_M23"/>
    <property type="match status" value="1"/>
</dbReference>
<keyword evidence="2" id="KW-0645">Protease</keyword>
<keyword evidence="5" id="KW-0862">Zinc</keyword>
<keyword evidence="9" id="KW-0732">Signal</keyword>
<accession>A0ABQ5V806</accession>
<dbReference type="InterPro" id="IPR016047">
    <property type="entry name" value="M23ase_b-sheet_dom"/>
</dbReference>
<feature type="coiled-coil region" evidence="7">
    <location>
        <begin position="164"/>
        <end position="226"/>
    </location>
</feature>
<reference evidence="11" key="1">
    <citation type="journal article" date="2014" name="Int. J. Syst. Evol. Microbiol.">
        <title>Complete genome of a new Firmicutes species belonging to the dominant human colonic microbiota ('Ruminococcus bicirculans') reveals two chromosomes and a selective capacity to utilize plant glucans.</title>
        <authorList>
            <consortium name="NISC Comparative Sequencing Program"/>
            <person name="Wegmann U."/>
            <person name="Louis P."/>
            <person name="Goesmann A."/>
            <person name="Henrissat B."/>
            <person name="Duncan S.H."/>
            <person name="Flint H.J."/>
        </authorList>
    </citation>
    <scope>NUCLEOTIDE SEQUENCE</scope>
    <source>
        <strain evidence="11">NBRC 108219</strain>
    </source>
</reference>
<evidence type="ECO:0000313" key="11">
    <source>
        <dbReference type="EMBL" id="GLQ23147.1"/>
    </source>
</evidence>
<keyword evidence="7" id="KW-0175">Coiled coil</keyword>
<feature type="chain" id="PRO_5047519527" description="M23ase beta-sheet core domain-containing protein" evidence="9">
    <location>
        <begin position="22"/>
        <end position="387"/>
    </location>
</feature>
<dbReference type="Proteomes" id="UP001161391">
    <property type="component" value="Unassembled WGS sequence"/>
</dbReference>
<evidence type="ECO:0000256" key="4">
    <source>
        <dbReference type="ARBA" id="ARBA00022801"/>
    </source>
</evidence>
<evidence type="ECO:0000313" key="12">
    <source>
        <dbReference type="Proteomes" id="UP001161391"/>
    </source>
</evidence>
<feature type="signal peptide" evidence="9">
    <location>
        <begin position="1"/>
        <end position="21"/>
    </location>
</feature>
<dbReference type="Gene3D" id="2.70.70.10">
    <property type="entry name" value="Glucose Permease (Domain IIA)"/>
    <property type="match status" value="1"/>
</dbReference>
<evidence type="ECO:0000259" key="10">
    <source>
        <dbReference type="Pfam" id="PF01551"/>
    </source>
</evidence>
<sequence>MRTAISALALFVFAFAEPCYAQQAGELDTLTQAEAEARKTEVRLKAERTKVTQEIEALKAELARHTRQTQAYERERGRLANRVIEVTSRITQLETELEANRLQTLNLLASLQRLQLAPSAITLMDPDDAVRTAQAATMIELLSSQLQDRANVTIRLTDDLVRTRDEAALRQSELKANAAELSRRRNETEVLVASKEKLRKSIETEEDKARSNAARLAAEADTLRELLERISAIPDDVTPRLKPGQKPSERPSSGPIRLPPGTTRFAESKGGMVRPVSGTMTLGFGRGEKGQTYSARSGGQVIAPYAGRVEFAGPFKTYGRVVILNMNDGYYLLLTGLGQTYVNTNEIVRRGEPVGLMPGTSGRTPLYIELRRNGRSIDPEPWMGRRG</sequence>
<keyword evidence="12" id="KW-1185">Reference proteome</keyword>
<evidence type="ECO:0000256" key="8">
    <source>
        <dbReference type="SAM" id="MobiDB-lite"/>
    </source>
</evidence>
<comment type="caution">
    <text evidence="11">The sequence shown here is derived from an EMBL/GenBank/DDBJ whole genome shotgun (WGS) entry which is preliminary data.</text>
</comment>
<evidence type="ECO:0000256" key="1">
    <source>
        <dbReference type="ARBA" id="ARBA00001947"/>
    </source>
</evidence>
<proteinExistence type="predicted"/>
<feature type="region of interest" description="Disordered" evidence="8">
    <location>
        <begin position="234"/>
        <end position="271"/>
    </location>
</feature>
<dbReference type="EMBL" id="BSNK01000001">
    <property type="protein sequence ID" value="GLQ23147.1"/>
    <property type="molecule type" value="Genomic_DNA"/>
</dbReference>
<evidence type="ECO:0000256" key="6">
    <source>
        <dbReference type="ARBA" id="ARBA00023049"/>
    </source>
</evidence>
<keyword evidence="3" id="KW-0479">Metal-binding</keyword>
<gene>
    <name evidence="11" type="ORF">GCM10007853_10210</name>
</gene>
<evidence type="ECO:0000256" key="7">
    <source>
        <dbReference type="SAM" id="Coils"/>
    </source>
</evidence>
<dbReference type="PANTHER" id="PTHR21666:SF288">
    <property type="entry name" value="CELL DIVISION PROTEIN YTFB"/>
    <property type="match status" value="1"/>
</dbReference>
<evidence type="ECO:0000256" key="3">
    <source>
        <dbReference type="ARBA" id="ARBA00022723"/>
    </source>
</evidence>
<dbReference type="RefSeq" id="WP_284388260.1">
    <property type="nucleotide sequence ID" value="NZ_BSNK01000001.1"/>
</dbReference>
<comment type="cofactor">
    <cofactor evidence="1">
        <name>Zn(2+)</name>
        <dbReference type="ChEBI" id="CHEBI:29105"/>
    </cofactor>
</comment>
<reference evidence="11" key="2">
    <citation type="submission" date="2023-01" db="EMBL/GenBank/DDBJ databases">
        <title>Draft genome sequence of Algimonas ampicilliniresistens strain NBRC 108219.</title>
        <authorList>
            <person name="Sun Q."/>
            <person name="Mori K."/>
        </authorList>
    </citation>
    <scope>NUCLEOTIDE SEQUENCE</scope>
    <source>
        <strain evidence="11">NBRC 108219</strain>
    </source>
</reference>
<dbReference type="InterPro" id="IPR011055">
    <property type="entry name" value="Dup_hybrid_motif"/>
</dbReference>
<dbReference type="Gene3D" id="6.10.250.3110">
    <property type="match status" value="1"/>
</dbReference>
<protein>
    <recommendedName>
        <fullName evidence="10">M23ase beta-sheet core domain-containing protein</fullName>
    </recommendedName>
</protein>